<proteinExistence type="predicted"/>
<dbReference type="AlphaFoldDB" id="A0A840NE77"/>
<evidence type="ECO:0000313" key="5">
    <source>
        <dbReference type="Proteomes" id="UP000580474"/>
    </source>
</evidence>
<name>A0A840NE77_9PSEU</name>
<evidence type="ECO:0000256" key="2">
    <source>
        <dbReference type="SAM" id="Phobius"/>
    </source>
</evidence>
<gene>
    <name evidence="4" type="ORF">BJ969_001616</name>
</gene>
<protein>
    <recommendedName>
        <fullName evidence="3">Low molecular weight protein antigen 6 PH domain-containing protein</fullName>
    </recommendedName>
</protein>
<keyword evidence="5" id="KW-1185">Reference proteome</keyword>
<accession>A0A840NE77</accession>
<comment type="caution">
    <text evidence="4">The sequence shown here is derived from an EMBL/GenBank/DDBJ whole genome shotgun (WGS) entry which is preliminary data.</text>
</comment>
<feature type="transmembrane region" description="Helical" evidence="2">
    <location>
        <begin position="49"/>
        <end position="68"/>
    </location>
</feature>
<feature type="compositionally biased region" description="Basic and acidic residues" evidence="1">
    <location>
        <begin position="1"/>
        <end position="10"/>
    </location>
</feature>
<keyword evidence="2" id="KW-0472">Membrane</keyword>
<feature type="region of interest" description="Disordered" evidence="1">
    <location>
        <begin position="1"/>
        <end position="27"/>
    </location>
</feature>
<feature type="transmembrane region" description="Helical" evidence="2">
    <location>
        <begin position="83"/>
        <end position="100"/>
    </location>
</feature>
<feature type="compositionally biased region" description="Low complexity" evidence="1">
    <location>
        <begin position="11"/>
        <end position="27"/>
    </location>
</feature>
<dbReference type="EMBL" id="JACHIV010000001">
    <property type="protein sequence ID" value="MBB5068528.1"/>
    <property type="molecule type" value="Genomic_DNA"/>
</dbReference>
<sequence length="181" mass="19489">MQSGEAREEPAGAQPADAADTAAGSVATVDERRGGAHTLTVRPVKIRRVAIPVAIVLVVVFAVVAVLLRNTPTGVYFRISDQVAMAGLGVLLACGALLLTRPRLRADLDGIEVRNIINTQHYSWDEVQSISFPDGAAWARLELPQDEYASVMAVQSTDGAHAVQAMRDLRDLRRAVDAHRE</sequence>
<organism evidence="4 5">
    <name type="scientific">Saccharopolyspora gloriosae</name>
    <dbReference type="NCBI Taxonomy" id="455344"/>
    <lineage>
        <taxon>Bacteria</taxon>
        <taxon>Bacillati</taxon>
        <taxon>Actinomycetota</taxon>
        <taxon>Actinomycetes</taxon>
        <taxon>Pseudonocardiales</taxon>
        <taxon>Pseudonocardiaceae</taxon>
        <taxon>Saccharopolyspora</taxon>
    </lineage>
</organism>
<evidence type="ECO:0000313" key="4">
    <source>
        <dbReference type="EMBL" id="MBB5068528.1"/>
    </source>
</evidence>
<evidence type="ECO:0000256" key="1">
    <source>
        <dbReference type="SAM" id="MobiDB-lite"/>
    </source>
</evidence>
<keyword evidence="2" id="KW-0812">Transmembrane</keyword>
<dbReference type="InterPro" id="IPR019692">
    <property type="entry name" value="CFP-6_PH"/>
</dbReference>
<evidence type="ECO:0000259" key="3">
    <source>
        <dbReference type="Pfam" id="PF10756"/>
    </source>
</evidence>
<dbReference type="Pfam" id="PF10756">
    <property type="entry name" value="bPH_6"/>
    <property type="match status" value="1"/>
</dbReference>
<keyword evidence="2" id="KW-1133">Transmembrane helix</keyword>
<dbReference type="Proteomes" id="UP000580474">
    <property type="component" value="Unassembled WGS sequence"/>
</dbReference>
<feature type="domain" description="Low molecular weight protein antigen 6 PH" evidence="3">
    <location>
        <begin position="101"/>
        <end position="171"/>
    </location>
</feature>
<dbReference type="RefSeq" id="WP_184478200.1">
    <property type="nucleotide sequence ID" value="NZ_JACHIV010000001.1"/>
</dbReference>
<reference evidence="4 5" key="1">
    <citation type="submission" date="2020-08" db="EMBL/GenBank/DDBJ databases">
        <title>Sequencing the genomes of 1000 actinobacteria strains.</title>
        <authorList>
            <person name="Klenk H.-P."/>
        </authorList>
    </citation>
    <scope>NUCLEOTIDE SEQUENCE [LARGE SCALE GENOMIC DNA]</scope>
    <source>
        <strain evidence="4 5">DSM 45582</strain>
    </source>
</reference>